<dbReference type="SUPFAM" id="SSF81901">
    <property type="entry name" value="HCP-like"/>
    <property type="match status" value="2"/>
</dbReference>
<dbReference type="InterPro" id="IPR011990">
    <property type="entry name" value="TPR-like_helical_dom_sf"/>
</dbReference>
<dbReference type="PANTHER" id="PTHR45088:SF1">
    <property type="entry name" value="OS04G0476000 PROTEIN"/>
    <property type="match status" value="1"/>
</dbReference>
<feature type="signal peptide" evidence="1">
    <location>
        <begin position="1"/>
        <end position="30"/>
    </location>
</feature>
<keyword evidence="1" id="KW-0732">Signal</keyword>
<evidence type="ECO:0000313" key="3">
    <source>
        <dbReference type="Proteomes" id="UP000242915"/>
    </source>
</evidence>
<dbReference type="Gene3D" id="1.25.40.10">
    <property type="entry name" value="Tetratricopeptide repeat domain"/>
    <property type="match status" value="2"/>
</dbReference>
<name>A0A239I7G3_9PSED</name>
<protein>
    <recommendedName>
        <fullName evidence="4">Sel1 repeat-containing protein</fullName>
    </recommendedName>
</protein>
<evidence type="ECO:0000313" key="2">
    <source>
        <dbReference type="EMBL" id="SNS89565.1"/>
    </source>
</evidence>
<dbReference type="InterPro" id="IPR053301">
    <property type="entry name" value="F-box_motif"/>
</dbReference>
<feature type="chain" id="PRO_5012805644" description="Sel1 repeat-containing protein" evidence="1">
    <location>
        <begin position="31"/>
        <end position="336"/>
    </location>
</feature>
<dbReference type="Proteomes" id="UP000242915">
    <property type="component" value="Unassembled WGS sequence"/>
</dbReference>
<accession>A0A239I7G3</accession>
<evidence type="ECO:0000256" key="1">
    <source>
        <dbReference type="SAM" id="SignalP"/>
    </source>
</evidence>
<sequence length="336" mass="37326">MSYIKVSVMFLRKAISVVALMFAVVNMACAQLSPEQQAAKERGITLFNQYKPAYNDLLIAAEAGDSDAQYYLAEDIRLEHRYVTKEAAKWYIAAANQGDYYAMFRLSGADSDLCSIMKNCPAGTKSAGDWLLQLRNTARPLAEQGDSEAMNIMYNATADIEWLKQSAEAGYAPAQWLLANKYLEGNGFFLPWNRSAAVKKWLKASAEGGDPKGMMQYADTLYNDGHAKGKDIEEVRHWMAEASKLGYVSAISSYGAYLAHEPDAIGYPLDRVKGYGLLSLLRVLDGGGNIQVYLDEVMPEIAAKMTPEELEQAKVFAEQWKKTHPPVSFYPDKLGF</sequence>
<gene>
    <name evidence="2" type="ORF">SAMN05216255_3752</name>
</gene>
<organism evidence="2 3">
    <name type="scientific">Pseudomonas segetis</name>
    <dbReference type="NCBI Taxonomy" id="298908"/>
    <lineage>
        <taxon>Bacteria</taxon>
        <taxon>Pseudomonadati</taxon>
        <taxon>Pseudomonadota</taxon>
        <taxon>Gammaproteobacteria</taxon>
        <taxon>Pseudomonadales</taxon>
        <taxon>Pseudomonadaceae</taxon>
        <taxon>Pseudomonas</taxon>
    </lineage>
</organism>
<dbReference type="PANTHER" id="PTHR45088">
    <property type="entry name" value="OSJNBA0022H21.17 PROTEIN"/>
    <property type="match status" value="1"/>
</dbReference>
<dbReference type="EMBL" id="FZOG01000006">
    <property type="protein sequence ID" value="SNS89565.1"/>
    <property type="molecule type" value="Genomic_DNA"/>
</dbReference>
<dbReference type="RefSeq" id="WP_089360851.1">
    <property type="nucleotide sequence ID" value="NZ_FZOG01000006.1"/>
</dbReference>
<keyword evidence="3" id="KW-1185">Reference proteome</keyword>
<proteinExistence type="predicted"/>
<reference evidence="3" key="1">
    <citation type="submission" date="2017-06" db="EMBL/GenBank/DDBJ databases">
        <authorList>
            <person name="Varghese N."/>
            <person name="Submissions S."/>
        </authorList>
    </citation>
    <scope>NUCLEOTIDE SEQUENCE [LARGE SCALE GENOMIC DNA]</scope>
    <source>
        <strain evidence="3">CIP 108523</strain>
    </source>
</reference>
<dbReference type="AlphaFoldDB" id="A0A239I7G3"/>
<evidence type="ECO:0008006" key="4">
    <source>
        <dbReference type="Google" id="ProtNLM"/>
    </source>
</evidence>